<dbReference type="EMBL" id="SRLO01000142">
    <property type="protein sequence ID" value="TNN72065.1"/>
    <property type="molecule type" value="Genomic_DNA"/>
</dbReference>
<sequence length="65" mass="6818">MLLDSEDGPLCVLDPQVAIDGALAQTACLCFGLLQDSTATSRGCFGTVECISACKHLGPRFCEKP</sequence>
<evidence type="ECO:0000313" key="2">
    <source>
        <dbReference type="Proteomes" id="UP000314294"/>
    </source>
</evidence>
<reference evidence="1 2" key="1">
    <citation type="submission" date="2019-03" db="EMBL/GenBank/DDBJ databases">
        <title>First draft genome of Liparis tanakae, snailfish: a comprehensive survey of snailfish specific genes.</title>
        <authorList>
            <person name="Kim W."/>
            <person name="Song I."/>
            <person name="Jeong J.-H."/>
            <person name="Kim D."/>
            <person name="Kim S."/>
            <person name="Ryu S."/>
            <person name="Song J.Y."/>
            <person name="Lee S.K."/>
        </authorList>
    </citation>
    <scope>NUCLEOTIDE SEQUENCE [LARGE SCALE GENOMIC DNA]</scope>
    <source>
        <tissue evidence="1">Muscle</tissue>
    </source>
</reference>
<dbReference type="Proteomes" id="UP000314294">
    <property type="component" value="Unassembled WGS sequence"/>
</dbReference>
<name>A0A4Z2I3L8_9TELE</name>
<dbReference type="AlphaFoldDB" id="A0A4Z2I3L8"/>
<proteinExistence type="predicted"/>
<keyword evidence="2" id="KW-1185">Reference proteome</keyword>
<organism evidence="1 2">
    <name type="scientific">Liparis tanakae</name>
    <name type="common">Tanaka's snailfish</name>
    <dbReference type="NCBI Taxonomy" id="230148"/>
    <lineage>
        <taxon>Eukaryota</taxon>
        <taxon>Metazoa</taxon>
        <taxon>Chordata</taxon>
        <taxon>Craniata</taxon>
        <taxon>Vertebrata</taxon>
        <taxon>Euteleostomi</taxon>
        <taxon>Actinopterygii</taxon>
        <taxon>Neopterygii</taxon>
        <taxon>Teleostei</taxon>
        <taxon>Neoteleostei</taxon>
        <taxon>Acanthomorphata</taxon>
        <taxon>Eupercaria</taxon>
        <taxon>Perciformes</taxon>
        <taxon>Cottioidei</taxon>
        <taxon>Cottales</taxon>
        <taxon>Liparidae</taxon>
        <taxon>Liparis</taxon>
    </lineage>
</organism>
<comment type="caution">
    <text evidence="1">The sequence shown here is derived from an EMBL/GenBank/DDBJ whole genome shotgun (WGS) entry which is preliminary data.</text>
</comment>
<protein>
    <submittedName>
        <fullName evidence="1">Uncharacterized protein</fullName>
    </submittedName>
</protein>
<accession>A0A4Z2I3L8</accession>
<gene>
    <name evidence="1" type="ORF">EYF80_017642</name>
</gene>
<evidence type="ECO:0000313" key="1">
    <source>
        <dbReference type="EMBL" id="TNN72065.1"/>
    </source>
</evidence>